<dbReference type="Proteomes" id="UP000192596">
    <property type="component" value="Unassembled WGS sequence"/>
</dbReference>
<dbReference type="EMBL" id="NAJO01000020">
    <property type="protein sequence ID" value="OQO04962.1"/>
    <property type="molecule type" value="Genomic_DNA"/>
</dbReference>
<dbReference type="GO" id="GO:0000221">
    <property type="term" value="C:vacuolar proton-transporting V-type ATPase, V1 domain"/>
    <property type="evidence" value="ECO:0007669"/>
    <property type="project" value="TreeGrafter"/>
</dbReference>
<accession>A0A1V8T1B2</accession>
<name>A0A1V8T1B2_9PEZI</name>
<dbReference type="STRING" id="1507870.A0A1V8T1B2"/>
<feature type="compositionally biased region" description="Basic and acidic residues" evidence="7">
    <location>
        <begin position="357"/>
        <end position="369"/>
    </location>
</feature>
<evidence type="ECO:0000256" key="2">
    <source>
        <dbReference type="ARBA" id="ARBA00022448"/>
    </source>
</evidence>
<evidence type="ECO:0000256" key="5">
    <source>
        <dbReference type="ARBA" id="ARBA00053565"/>
    </source>
</evidence>
<proteinExistence type="inferred from homology"/>
<dbReference type="InterPro" id="IPR036132">
    <property type="entry name" value="Vac_ATP_synth_c_sf"/>
</dbReference>
<keyword evidence="9" id="KW-1185">Reference proteome</keyword>
<dbReference type="Gene3D" id="1.20.1460.10">
    <property type="entry name" value="subunit c (vma5p) of the yeast v-atpase, domain 2"/>
    <property type="match status" value="1"/>
</dbReference>
<dbReference type="FunFam" id="3.30.70.100:FF:000002">
    <property type="entry name" value="V-type proton ATPase subunit C"/>
    <property type="match status" value="1"/>
</dbReference>
<evidence type="ECO:0000256" key="3">
    <source>
        <dbReference type="ARBA" id="ARBA00022781"/>
    </source>
</evidence>
<evidence type="ECO:0000256" key="6">
    <source>
        <dbReference type="RuleBase" id="RU364010"/>
    </source>
</evidence>
<comment type="subunit">
    <text evidence="6">V-ATPase is a heteromultimeric enzyme composed of a peripheral catalytic V1 complex (components A to H) attached to an integral membrane V0 proton pore complex.</text>
</comment>
<dbReference type="GO" id="GO:0046961">
    <property type="term" value="F:proton-transporting ATPase activity, rotational mechanism"/>
    <property type="evidence" value="ECO:0007669"/>
    <property type="project" value="InterPro"/>
</dbReference>
<dbReference type="Gene3D" id="3.30.70.1180">
    <property type="entry name" value="Vacuolar atp synthase subunit c, domain 1"/>
    <property type="match status" value="1"/>
</dbReference>
<comment type="function">
    <text evidence="6">Subunit of the V1 complex of vacuolar(H+)-ATPase (V-ATPase), a multisubunit enzyme composed of a peripheral complex (V1) that hydrolyzes ATP and a membrane integral complex (V0) that translocates protons. V-ATPase is responsible for acidifying and maintaining the pH of intracellular compartments and in some cell types, is targeted to the plasma membrane, where it is responsible for acidifying the extracellular environment. Subunit C is necessary for the assembly of the catalytic sector of the enzyme and is likely to have a specific function in its catalytic activity.</text>
</comment>
<sequence length="398" mass="44837">MPPQTYFLVSLPASIAESDQPSDALTTLRSAVTTDNATTYPFSIPTFKIGTLEGLVQQADELSKLEQSSRGVVEKVADSLRSLLEGDEDKIREQKVVNDKPVSTYLTSFAWSKTKYRSDNRPVSELIQTLQKELNSIDNDTKSKFTQYNTASQSLTQLQRSQTGNLSQKSLTSIVNPEWLLKPDASEYITQHLVAVPIQQGKEFLKTYEGLSEWVVPRSATLLAKDDEFFLYAVTVFKKQSTEFVHKCRERRWTPRDWKFHEGGKEAEDEELRKLEKEERKLWGEALRMGRTGYGDAVVAWMHVLALRVFVESVLRYGLPANFATGILKACLQPKRGKKAKQLLDAKFSDLGGNAMNRDKKGKPIKDDSSTQTEMAGAGMGGGNESFEPYVFYEFEIA</sequence>
<dbReference type="CDD" id="cd14785">
    <property type="entry name" value="V-ATPase_C"/>
    <property type="match status" value="1"/>
</dbReference>
<evidence type="ECO:0000256" key="7">
    <source>
        <dbReference type="SAM" id="MobiDB-lite"/>
    </source>
</evidence>
<dbReference type="Pfam" id="PF03223">
    <property type="entry name" value="V-ATPase_C"/>
    <property type="match status" value="1"/>
</dbReference>
<dbReference type="PANTHER" id="PTHR10137:SF0">
    <property type="entry name" value="V-TYPE PROTON ATPASE SUBUNIT C"/>
    <property type="match status" value="1"/>
</dbReference>
<dbReference type="InterPro" id="IPR004907">
    <property type="entry name" value="ATPase_V1-cplx_csu"/>
</dbReference>
<evidence type="ECO:0000313" key="9">
    <source>
        <dbReference type="Proteomes" id="UP000192596"/>
    </source>
</evidence>
<reference evidence="9" key="1">
    <citation type="submission" date="2017-03" db="EMBL/GenBank/DDBJ databases">
        <title>Genomes of endolithic fungi from Antarctica.</title>
        <authorList>
            <person name="Coleine C."/>
            <person name="Masonjones S."/>
            <person name="Stajich J.E."/>
        </authorList>
    </citation>
    <scope>NUCLEOTIDE SEQUENCE [LARGE SCALE GENOMIC DNA]</scope>
    <source>
        <strain evidence="9">CCFEE 5527</strain>
    </source>
</reference>
<dbReference type="OrthoDB" id="6605928at2759"/>
<dbReference type="FunCoup" id="A0A1V8T1B2">
    <property type="interactions" value="716"/>
</dbReference>
<feature type="region of interest" description="Disordered" evidence="7">
    <location>
        <begin position="354"/>
        <end position="382"/>
    </location>
</feature>
<dbReference type="AlphaFoldDB" id="A0A1V8T1B2"/>
<keyword evidence="2 6" id="KW-0813">Transport</keyword>
<comment type="function">
    <text evidence="5">Subunit of the V1 complex of vacuolar(H+)-ATPase (V-ATPase), a multisubunit enzyme composed of a peripheral complex (V1) that hydrolyzes ATP and a membrane integral complex (V0) that translocates protons. V-ATPase is responsible for acidifying and maintaining the pH of intracellular compartments. Subunit C is necessary for the assembly of the catalytic sector of the enzyme and is likely to have a specific function in its catalytic activity. Reversibly leaves the enzyme after glucose depletion, causing the catalytic subcomplex V1 to detach from the V0 section.</text>
</comment>
<keyword evidence="4 6" id="KW-0406">Ion transport</keyword>
<evidence type="ECO:0000256" key="1">
    <source>
        <dbReference type="ARBA" id="ARBA00006138"/>
    </source>
</evidence>
<comment type="caution">
    <text evidence="8">The sequence shown here is derived from an EMBL/GenBank/DDBJ whole genome shotgun (WGS) entry which is preliminary data.</text>
</comment>
<dbReference type="PANTHER" id="PTHR10137">
    <property type="entry name" value="V-TYPE PROTON ATPASE SUBUNIT C"/>
    <property type="match status" value="1"/>
</dbReference>
<gene>
    <name evidence="8" type="ORF">B0A48_07980</name>
</gene>
<comment type="similarity">
    <text evidence="1 6">Belongs to the V-ATPase C subunit family.</text>
</comment>
<dbReference type="SUPFAM" id="SSF118203">
    <property type="entry name" value="Vacuolar ATP synthase subunit C"/>
    <property type="match status" value="1"/>
</dbReference>
<dbReference type="InParanoid" id="A0A1V8T1B2"/>
<evidence type="ECO:0000313" key="8">
    <source>
        <dbReference type="EMBL" id="OQO04962.1"/>
    </source>
</evidence>
<keyword evidence="3 6" id="KW-0375">Hydrogen ion transport</keyword>
<organism evidence="8 9">
    <name type="scientific">Cryoendolithus antarcticus</name>
    <dbReference type="NCBI Taxonomy" id="1507870"/>
    <lineage>
        <taxon>Eukaryota</taxon>
        <taxon>Fungi</taxon>
        <taxon>Dikarya</taxon>
        <taxon>Ascomycota</taxon>
        <taxon>Pezizomycotina</taxon>
        <taxon>Dothideomycetes</taxon>
        <taxon>Dothideomycetidae</taxon>
        <taxon>Cladosporiales</taxon>
        <taxon>Cladosporiaceae</taxon>
        <taxon>Cryoendolithus</taxon>
    </lineage>
</organism>
<evidence type="ECO:0000256" key="4">
    <source>
        <dbReference type="ARBA" id="ARBA00023065"/>
    </source>
</evidence>
<dbReference type="Gene3D" id="3.30.70.100">
    <property type="match status" value="1"/>
</dbReference>
<protein>
    <recommendedName>
        <fullName evidence="6">V-type proton ATPase subunit C</fullName>
    </recommendedName>
</protein>